<dbReference type="AlphaFoldDB" id="A0AAV4TYD3"/>
<evidence type="ECO:0000256" key="1">
    <source>
        <dbReference type="SAM" id="MobiDB-lite"/>
    </source>
</evidence>
<name>A0AAV4TYD3_CAEEX</name>
<feature type="compositionally biased region" description="Basic residues" evidence="1">
    <location>
        <begin position="7"/>
        <end position="28"/>
    </location>
</feature>
<reference evidence="2 3" key="1">
    <citation type="submission" date="2021-06" db="EMBL/GenBank/DDBJ databases">
        <title>Caerostris extrusa draft genome.</title>
        <authorList>
            <person name="Kono N."/>
            <person name="Arakawa K."/>
        </authorList>
    </citation>
    <scope>NUCLEOTIDE SEQUENCE [LARGE SCALE GENOMIC DNA]</scope>
</reference>
<dbReference type="EMBL" id="BPLR01011953">
    <property type="protein sequence ID" value="GIY50206.1"/>
    <property type="molecule type" value="Genomic_DNA"/>
</dbReference>
<comment type="caution">
    <text evidence="2">The sequence shown here is derived from an EMBL/GenBank/DDBJ whole genome shotgun (WGS) entry which is preliminary data.</text>
</comment>
<evidence type="ECO:0000313" key="2">
    <source>
        <dbReference type="EMBL" id="GIY50206.1"/>
    </source>
</evidence>
<feature type="region of interest" description="Disordered" evidence="1">
    <location>
        <begin position="1"/>
        <end position="37"/>
    </location>
</feature>
<proteinExistence type="predicted"/>
<evidence type="ECO:0000313" key="3">
    <source>
        <dbReference type="Proteomes" id="UP001054945"/>
    </source>
</evidence>
<accession>A0AAV4TYD3</accession>
<keyword evidence="3" id="KW-1185">Reference proteome</keyword>
<gene>
    <name evidence="2" type="ORF">CEXT_360881</name>
</gene>
<organism evidence="2 3">
    <name type="scientific">Caerostris extrusa</name>
    <name type="common">Bark spider</name>
    <name type="synonym">Caerostris bankana</name>
    <dbReference type="NCBI Taxonomy" id="172846"/>
    <lineage>
        <taxon>Eukaryota</taxon>
        <taxon>Metazoa</taxon>
        <taxon>Ecdysozoa</taxon>
        <taxon>Arthropoda</taxon>
        <taxon>Chelicerata</taxon>
        <taxon>Arachnida</taxon>
        <taxon>Araneae</taxon>
        <taxon>Araneomorphae</taxon>
        <taxon>Entelegynae</taxon>
        <taxon>Araneoidea</taxon>
        <taxon>Araneidae</taxon>
        <taxon>Caerostris</taxon>
    </lineage>
</organism>
<sequence>MKYIRISSRHKLRRPNASRAKPHERRSKRLSESSDRRSKWRFQEFIGIVSLNPLCHYARGLQTLQPQGHTVYSSTLRQLASPPLC</sequence>
<dbReference type="Proteomes" id="UP001054945">
    <property type="component" value="Unassembled WGS sequence"/>
</dbReference>
<protein>
    <submittedName>
        <fullName evidence="2">Uncharacterized protein</fullName>
    </submittedName>
</protein>